<dbReference type="AlphaFoldDB" id="A0A3A9AMZ5"/>
<accession>A0A3A9AMZ5</accession>
<proteinExistence type="predicted"/>
<evidence type="ECO:0008006" key="4">
    <source>
        <dbReference type="Google" id="ProtNLM"/>
    </source>
</evidence>
<gene>
    <name evidence="2" type="ORF">D7V94_04955</name>
</gene>
<evidence type="ECO:0000313" key="2">
    <source>
        <dbReference type="EMBL" id="RKI92688.1"/>
    </source>
</evidence>
<feature type="region of interest" description="Disordered" evidence="1">
    <location>
        <begin position="158"/>
        <end position="194"/>
    </location>
</feature>
<organism evidence="2 3">
    <name type="scientific">Parablautia intestinalis</name>
    <dbReference type="NCBI Taxonomy" id="2320100"/>
    <lineage>
        <taxon>Bacteria</taxon>
        <taxon>Bacillati</taxon>
        <taxon>Bacillota</taxon>
        <taxon>Clostridia</taxon>
        <taxon>Lachnospirales</taxon>
        <taxon>Lachnospiraceae</taxon>
        <taxon>Parablautia</taxon>
    </lineage>
</organism>
<keyword evidence="3" id="KW-1185">Reference proteome</keyword>
<feature type="compositionally biased region" description="Acidic residues" evidence="1">
    <location>
        <begin position="173"/>
        <end position="188"/>
    </location>
</feature>
<dbReference type="OrthoDB" id="9796558at2"/>
<dbReference type="PROSITE" id="PS51257">
    <property type="entry name" value="PROKAR_LIPOPROTEIN"/>
    <property type="match status" value="1"/>
</dbReference>
<dbReference type="Proteomes" id="UP000280696">
    <property type="component" value="Unassembled WGS sequence"/>
</dbReference>
<name>A0A3A9AMZ5_9FIRM</name>
<evidence type="ECO:0000256" key="1">
    <source>
        <dbReference type="SAM" id="MobiDB-lite"/>
    </source>
</evidence>
<reference evidence="2 3" key="1">
    <citation type="submission" date="2018-09" db="EMBL/GenBank/DDBJ databases">
        <title>Murine metabolic-syndrome-specific gut microbial biobank.</title>
        <authorList>
            <person name="Liu C."/>
        </authorList>
    </citation>
    <scope>NUCLEOTIDE SEQUENCE [LARGE SCALE GENOMIC DNA]</scope>
    <source>
        <strain evidence="2 3">0.1xD8-82</strain>
    </source>
</reference>
<evidence type="ECO:0000313" key="3">
    <source>
        <dbReference type="Proteomes" id="UP000280696"/>
    </source>
</evidence>
<dbReference type="RefSeq" id="WP_120467416.1">
    <property type="nucleotide sequence ID" value="NZ_CATAJS010000060.1"/>
</dbReference>
<sequence>MEKTHLKIKYKIKVKIMLLSVFAFVLAGCGQKEELEIYKANMNQFFENIRLIDSSINAIDPNSETSTAELLSLLDSMDTSFAQMAALEVPDGFPGVDELADDASAYMSEAVSYYHQAYEGEYDASYADVAYQNYEQANIRFQYIVSIIHGNIPEEIFTYDDDGADESNQANEDTSEDNTENPDNESADGEAPNP</sequence>
<dbReference type="EMBL" id="RAYQ01000004">
    <property type="protein sequence ID" value="RKI92688.1"/>
    <property type="molecule type" value="Genomic_DNA"/>
</dbReference>
<protein>
    <recommendedName>
        <fullName evidence="4">Lipoprotein</fullName>
    </recommendedName>
</protein>
<comment type="caution">
    <text evidence="2">The sequence shown here is derived from an EMBL/GenBank/DDBJ whole genome shotgun (WGS) entry which is preliminary data.</text>
</comment>